<feature type="transmembrane region" description="Helical" evidence="1">
    <location>
        <begin position="431"/>
        <end position="452"/>
    </location>
</feature>
<sequence length="545" mass="60911">MIDLIKPMEWKKYVLAAIILLIVFVGVEIVPVIVQTNEHEYGGKVIPKEEAEQQAIALAEKQTGLTVSSARAVHQSDKLLAGYLSKEKLLDEYEDKYDKLFPVDTFQVNLEFAGGEEYGFVYVHMYNKEVVGWSYYLYGETLSPEETQEQVTTYISQKQWQDGKLSVSPGNDNNGVAVSLDGYRIGEAGLSIDAKTQLIGDTPVLTKFKPAFVVPDDYKRYVEKQDSLAGWLTGIGYGLMSFVLGILAIIYAILYRQYSSFKFGIILTSVFFVTYVIMNLGVMDGVLASQGETSMGSGFVIMISLIITTILLSIAMAASVYFSIIAGEGLWKAQGRALWPRLREPGYGDYVWRSMGLSYLFAAIMLGLQPLIFLALEKLIGTWGASDVTMSPYNMTPLWLMPVLAWAAAISEEAVFRFFGIGLFRRWFRHTFAAAILPTLFWALGHVMYPFYPSTTRLFELMIIGLLFSFIFVRYGFITAMFTHAIFNSVAVGSSLIMVGGALNITSSVLFVLLPLIIAFILREWSKRKKTNLPINSTVRPAEPQ</sequence>
<accession>A0A3A1UWW2</accession>
<feature type="transmembrane region" description="Helical" evidence="1">
    <location>
        <begin position="12"/>
        <end position="34"/>
    </location>
</feature>
<evidence type="ECO:0000259" key="2">
    <source>
        <dbReference type="Pfam" id="PF02517"/>
    </source>
</evidence>
<keyword evidence="1" id="KW-0812">Transmembrane</keyword>
<dbReference type="GO" id="GO:0006508">
    <property type="term" value="P:proteolysis"/>
    <property type="evidence" value="ECO:0007669"/>
    <property type="project" value="UniProtKB-KW"/>
</dbReference>
<evidence type="ECO:0000313" key="4">
    <source>
        <dbReference type="Proteomes" id="UP000266482"/>
    </source>
</evidence>
<keyword evidence="3" id="KW-0378">Hydrolase</keyword>
<gene>
    <name evidence="3" type="ORF">D3P08_10155</name>
</gene>
<dbReference type="OrthoDB" id="2675631at2"/>
<dbReference type="GO" id="GO:0004175">
    <property type="term" value="F:endopeptidase activity"/>
    <property type="evidence" value="ECO:0007669"/>
    <property type="project" value="UniProtKB-ARBA"/>
</dbReference>
<dbReference type="EMBL" id="QXQA01000005">
    <property type="protein sequence ID" value="RIX53008.1"/>
    <property type="molecule type" value="Genomic_DNA"/>
</dbReference>
<keyword evidence="4" id="KW-1185">Reference proteome</keyword>
<dbReference type="AlphaFoldDB" id="A0A3A1UWW2"/>
<dbReference type="Pfam" id="PF02517">
    <property type="entry name" value="Rce1-like"/>
    <property type="match status" value="1"/>
</dbReference>
<dbReference type="RefSeq" id="WP_119599589.1">
    <property type="nucleotide sequence ID" value="NZ_QXQA01000005.1"/>
</dbReference>
<feature type="transmembrane region" description="Helical" evidence="1">
    <location>
        <begin position="228"/>
        <end position="254"/>
    </location>
</feature>
<keyword evidence="1" id="KW-0472">Membrane</keyword>
<feature type="transmembrane region" description="Helical" evidence="1">
    <location>
        <begin position="298"/>
        <end position="322"/>
    </location>
</feature>
<protein>
    <submittedName>
        <fullName evidence="3">CPBP family intramembrane metalloprotease</fullName>
    </submittedName>
</protein>
<feature type="transmembrane region" description="Helical" evidence="1">
    <location>
        <begin position="357"/>
        <end position="376"/>
    </location>
</feature>
<dbReference type="GO" id="GO:0080120">
    <property type="term" value="P:CAAX-box protein maturation"/>
    <property type="evidence" value="ECO:0007669"/>
    <property type="project" value="UniProtKB-ARBA"/>
</dbReference>
<feature type="transmembrane region" description="Helical" evidence="1">
    <location>
        <begin position="458"/>
        <end position="478"/>
    </location>
</feature>
<name>A0A3A1UWW2_9BACL</name>
<keyword evidence="3" id="KW-0482">Metalloprotease</keyword>
<keyword evidence="3" id="KW-0645">Protease</keyword>
<dbReference type="InterPro" id="IPR003675">
    <property type="entry name" value="Rce1/LyrA-like_dom"/>
</dbReference>
<dbReference type="GO" id="GO:0008237">
    <property type="term" value="F:metallopeptidase activity"/>
    <property type="evidence" value="ECO:0007669"/>
    <property type="project" value="UniProtKB-KW"/>
</dbReference>
<keyword evidence="1" id="KW-1133">Transmembrane helix</keyword>
<reference evidence="3 4" key="1">
    <citation type="submission" date="2018-09" db="EMBL/GenBank/DDBJ databases">
        <title>Paenibacillus aracenensis nov. sp. isolated from a cave in southern Spain.</title>
        <authorList>
            <person name="Jurado V."/>
            <person name="Gutierrez-Patricio S."/>
            <person name="Gonzalez-Pimentel J.L."/>
            <person name="Miller A.Z."/>
            <person name="Laiz L."/>
            <person name="Saiz-Jimenez C."/>
        </authorList>
    </citation>
    <scope>NUCLEOTIDE SEQUENCE [LARGE SCALE GENOMIC DNA]</scope>
    <source>
        <strain evidence="3 4">DSM 22867</strain>
    </source>
</reference>
<feature type="transmembrane region" description="Helical" evidence="1">
    <location>
        <begin position="261"/>
        <end position="278"/>
    </location>
</feature>
<proteinExistence type="predicted"/>
<evidence type="ECO:0000313" key="3">
    <source>
        <dbReference type="EMBL" id="RIX53008.1"/>
    </source>
</evidence>
<feature type="domain" description="CAAX prenyl protease 2/Lysostaphin resistance protein A-like" evidence="2">
    <location>
        <begin position="396"/>
        <end position="489"/>
    </location>
</feature>
<feature type="transmembrane region" description="Helical" evidence="1">
    <location>
        <begin position="396"/>
        <end position="419"/>
    </location>
</feature>
<comment type="caution">
    <text evidence="3">The sequence shown here is derived from an EMBL/GenBank/DDBJ whole genome shotgun (WGS) entry which is preliminary data.</text>
</comment>
<evidence type="ECO:0000256" key="1">
    <source>
        <dbReference type="SAM" id="Phobius"/>
    </source>
</evidence>
<feature type="transmembrane region" description="Helical" evidence="1">
    <location>
        <begin position="509"/>
        <end position="526"/>
    </location>
</feature>
<dbReference type="Proteomes" id="UP000266482">
    <property type="component" value="Unassembled WGS sequence"/>
</dbReference>
<organism evidence="3 4">
    <name type="scientific">Paenibacillus nanensis</name>
    <dbReference type="NCBI Taxonomy" id="393251"/>
    <lineage>
        <taxon>Bacteria</taxon>
        <taxon>Bacillati</taxon>
        <taxon>Bacillota</taxon>
        <taxon>Bacilli</taxon>
        <taxon>Bacillales</taxon>
        <taxon>Paenibacillaceae</taxon>
        <taxon>Paenibacillus</taxon>
    </lineage>
</organism>